<evidence type="ECO:0000313" key="1">
    <source>
        <dbReference type="EMBL" id="ETR73532.1"/>
    </source>
</evidence>
<name>A0A1V1PF36_9BACT</name>
<sequence length="95" mass="11162">MIQKVKSSGGWGIENDPFIQNQEFIDLMDFSQMMNTSPENLINMLANEDIPHNLLFLHRTGVASWMEKRQKKKLYRRLYDSPFGDVIKKDKSWVA</sequence>
<dbReference type="Proteomes" id="UP000189670">
    <property type="component" value="Unassembled WGS sequence"/>
</dbReference>
<dbReference type="EMBL" id="ATBP01000053">
    <property type="protein sequence ID" value="ETR73532.1"/>
    <property type="molecule type" value="Genomic_DNA"/>
</dbReference>
<proteinExistence type="predicted"/>
<evidence type="ECO:0000313" key="2">
    <source>
        <dbReference type="Proteomes" id="UP000189670"/>
    </source>
</evidence>
<protein>
    <submittedName>
        <fullName evidence="1">Uncharacterized protein</fullName>
    </submittedName>
</protein>
<accession>A0A1V1PF36</accession>
<organism evidence="1 2">
    <name type="scientific">Candidatus Magnetoglobus multicellularis str. Araruama</name>
    <dbReference type="NCBI Taxonomy" id="890399"/>
    <lineage>
        <taxon>Bacteria</taxon>
        <taxon>Pseudomonadati</taxon>
        <taxon>Thermodesulfobacteriota</taxon>
        <taxon>Desulfobacteria</taxon>
        <taxon>Desulfobacterales</taxon>
        <taxon>Desulfobacteraceae</taxon>
        <taxon>Candidatus Magnetoglobus</taxon>
    </lineage>
</organism>
<reference evidence="2" key="1">
    <citation type="submission" date="2012-11" db="EMBL/GenBank/DDBJ databases">
        <authorList>
            <person name="Lucero-Rivera Y.E."/>
            <person name="Tovar-Ramirez D."/>
        </authorList>
    </citation>
    <scope>NUCLEOTIDE SEQUENCE [LARGE SCALE GENOMIC DNA]</scope>
    <source>
        <strain evidence="2">Araruama</strain>
    </source>
</reference>
<comment type="caution">
    <text evidence="1">The sequence shown here is derived from an EMBL/GenBank/DDBJ whole genome shotgun (WGS) entry which is preliminary data.</text>
</comment>
<dbReference type="AlphaFoldDB" id="A0A1V1PF36"/>
<gene>
    <name evidence="1" type="ORF">OMM_06872</name>
</gene>